<sequence length="251" mass="28467">MIEKKYVSQQIFDYLFNEIKDRKLIPGDKLPNERQLSETLGVSRPPLREALKSLSHLGLLTIKHGGGTYVNNYDDEFLSSILQYLMVINEELIYDLIQVRKVLEAEAAKLASLVASDKDLIEMDSILMERERIVSENKVFSNDIRDELNHLDYKFHVCIAKASNNKIVLAFIASIRNALAVHQNKSSVVNNMPELVNEYHRRIFNAIKGKNADLASSSMRDHIQAVENAIRESDETVPSESTGRINPLVSV</sequence>
<dbReference type="Gene3D" id="1.20.120.530">
    <property type="entry name" value="GntR ligand-binding domain-like"/>
    <property type="match status" value="1"/>
</dbReference>
<dbReference type="PRINTS" id="PR00035">
    <property type="entry name" value="HTHGNTR"/>
</dbReference>
<keyword evidence="1" id="KW-0805">Transcription regulation</keyword>
<proteinExistence type="predicted"/>
<dbReference type="InterPro" id="IPR000524">
    <property type="entry name" value="Tscrpt_reg_HTH_GntR"/>
</dbReference>
<dbReference type="Gene3D" id="1.10.10.10">
    <property type="entry name" value="Winged helix-like DNA-binding domain superfamily/Winged helix DNA-binding domain"/>
    <property type="match status" value="1"/>
</dbReference>
<evidence type="ECO:0000256" key="1">
    <source>
        <dbReference type="ARBA" id="ARBA00023015"/>
    </source>
</evidence>
<dbReference type="PROSITE" id="PS50949">
    <property type="entry name" value="HTH_GNTR"/>
    <property type="match status" value="1"/>
</dbReference>
<dbReference type="PANTHER" id="PTHR43537:SF5">
    <property type="entry name" value="UXU OPERON TRANSCRIPTIONAL REGULATOR"/>
    <property type="match status" value="1"/>
</dbReference>
<dbReference type="SUPFAM" id="SSF48008">
    <property type="entry name" value="GntR ligand-binding domain-like"/>
    <property type="match status" value="1"/>
</dbReference>
<dbReference type="GO" id="GO:0003700">
    <property type="term" value="F:DNA-binding transcription factor activity"/>
    <property type="evidence" value="ECO:0007669"/>
    <property type="project" value="InterPro"/>
</dbReference>
<organism evidence="5 6">
    <name type="scientific">Pelosinus propionicus DSM 13327</name>
    <dbReference type="NCBI Taxonomy" id="1123291"/>
    <lineage>
        <taxon>Bacteria</taxon>
        <taxon>Bacillati</taxon>
        <taxon>Bacillota</taxon>
        <taxon>Negativicutes</taxon>
        <taxon>Selenomonadales</taxon>
        <taxon>Sporomusaceae</taxon>
        <taxon>Pelosinus</taxon>
    </lineage>
</organism>
<keyword evidence="6" id="KW-1185">Reference proteome</keyword>
<dbReference type="Proteomes" id="UP000199520">
    <property type="component" value="Unassembled WGS sequence"/>
</dbReference>
<dbReference type="SUPFAM" id="SSF46785">
    <property type="entry name" value="Winged helix' DNA-binding domain"/>
    <property type="match status" value="1"/>
</dbReference>
<dbReference type="RefSeq" id="WP_175490574.1">
    <property type="nucleotide sequence ID" value="NZ_FOTS01000029.1"/>
</dbReference>
<gene>
    <name evidence="5" type="ORF">SAMN04490355_102938</name>
</gene>
<feature type="domain" description="HTH gntR-type" evidence="4">
    <location>
        <begin position="5"/>
        <end position="73"/>
    </location>
</feature>
<dbReference type="CDD" id="cd07377">
    <property type="entry name" value="WHTH_GntR"/>
    <property type="match status" value="1"/>
</dbReference>
<dbReference type="EMBL" id="FOTS01000029">
    <property type="protein sequence ID" value="SFL97730.1"/>
    <property type="molecule type" value="Genomic_DNA"/>
</dbReference>
<dbReference type="STRING" id="1123291.SAMN04490355_102938"/>
<evidence type="ECO:0000259" key="4">
    <source>
        <dbReference type="PROSITE" id="PS50949"/>
    </source>
</evidence>
<dbReference type="InterPro" id="IPR036388">
    <property type="entry name" value="WH-like_DNA-bd_sf"/>
</dbReference>
<evidence type="ECO:0000313" key="5">
    <source>
        <dbReference type="EMBL" id="SFL97730.1"/>
    </source>
</evidence>
<dbReference type="InterPro" id="IPR008920">
    <property type="entry name" value="TF_FadR/GntR_C"/>
</dbReference>
<dbReference type="InterPro" id="IPR011711">
    <property type="entry name" value="GntR_C"/>
</dbReference>
<dbReference type="Pfam" id="PF00392">
    <property type="entry name" value="GntR"/>
    <property type="match status" value="1"/>
</dbReference>
<evidence type="ECO:0000256" key="2">
    <source>
        <dbReference type="ARBA" id="ARBA00023125"/>
    </source>
</evidence>
<dbReference type="AlphaFoldDB" id="A0A1I4M3F2"/>
<evidence type="ECO:0000313" key="6">
    <source>
        <dbReference type="Proteomes" id="UP000199520"/>
    </source>
</evidence>
<dbReference type="SMART" id="SM00345">
    <property type="entry name" value="HTH_GNTR"/>
    <property type="match status" value="1"/>
</dbReference>
<dbReference type="Pfam" id="PF07729">
    <property type="entry name" value="FCD"/>
    <property type="match status" value="1"/>
</dbReference>
<accession>A0A1I4M3F2</accession>
<dbReference type="PANTHER" id="PTHR43537">
    <property type="entry name" value="TRANSCRIPTIONAL REGULATOR, GNTR FAMILY"/>
    <property type="match status" value="1"/>
</dbReference>
<dbReference type="SMART" id="SM00895">
    <property type="entry name" value="FCD"/>
    <property type="match status" value="1"/>
</dbReference>
<reference evidence="6" key="1">
    <citation type="submission" date="2016-10" db="EMBL/GenBank/DDBJ databases">
        <authorList>
            <person name="Varghese N."/>
            <person name="Submissions S."/>
        </authorList>
    </citation>
    <scope>NUCLEOTIDE SEQUENCE [LARGE SCALE GENOMIC DNA]</scope>
    <source>
        <strain evidence="6">DSM 13327</strain>
    </source>
</reference>
<dbReference type="InterPro" id="IPR036390">
    <property type="entry name" value="WH_DNA-bd_sf"/>
</dbReference>
<keyword evidence="3" id="KW-0804">Transcription</keyword>
<keyword evidence="2" id="KW-0238">DNA-binding</keyword>
<protein>
    <submittedName>
        <fullName evidence="5">FCD domain-containing protein</fullName>
    </submittedName>
</protein>
<evidence type="ECO:0000256" key="3">
    <source>
        <dbReference type="ARBA" id="ARBA00023163"/>
    </source>
</evidence>
<dbReference type="GO" id="GO:0003677">
    <property type="term" value="F:DNA binding"/>
    <property type="evidence" value="ECO:0007669"/>
    <property type="project" value="UniProtKB-KW"/>
</dbReference>
<name>A0A1I4M3F2_9FIRM</name>